<dbReference type="CDD" id="cd10719">
    <property type="entry name" value="DnaJ_zf"/>
    <property type="match status" value="1"/>
</dbReference>
<dbReference type="SUPFAM" id="SSF46565">
    <property type="entry name" value="Chaperone J-domain"/>
    <property type="match status" value="1"/>
</dbReference>
<proteinExistence type="predicted"/>
<evidence type="ECO:0000256" key="6">
    <source>
        <dbReference type="PROSITE-ProRule" id="PRU00546"/>
    </source>
</evidence>
<dbReference type="GO" id="GO:0008270">
    <property type="term" value="F:zinc ion binding"/>
    <property type="evidence" value="ECO:0007669"/>
    <property type="project" value="UniProtKB-KW"/>
</dbReference>
<dbReference type="InterPro" id="IPR044713">
    <property type="entry name" value="DNJA1/2-like"/>
</dbReference>
<dbReference type="SUPFAM" id="SSF57938">
    <property type="entry name" value="DnaJ/Hsp40 cysteine-rich domain"/>
    <property type="match status" value="1"/>
</dbReference>
<dbReference type="OrthoDB" id="550424at2759"/>
<evidence type="ECO:0000256" key="5">
    <source>
        <dbReference type="ARBA" id="ARBA00023186"/>
    </source>
</evidence>
<dbReference type="Pfam" id="PF01556">
    <property type="entry name" value="DnaJ_C"/>
    <property type="match status" value="1"/>
</dbReference>
<feature type="domain" description="CR-type" evidence="9">
    <location>
        <begin position="190"/>
        <end position="275"/>
    </location>
</feature>
<dbReference type="PROSITE" id="PS50076">
    <property type="entry name" value="DNAJ_2"/>
    <property type="match status" value="1"/>
</dbReference>
<keyword evidence="1 6" id="KW-0479">Metal-binding</keyword>
<evidence type="ECO:0000256" key="1">
    <source>
        <dbReference type="ARBA" id="ARBA00022723"/>
    </source>
</evidence>
<dbReference type="CDD" id="cd10747">
    <property type="entry name" value="DnaJ_C"/>
    <property type="match status" value="1"/>
</dbReference>
<dbReference type="EMBL" id="VXIT01000013">
    <property type="protein sequence ID" value="KAA6408478.1"/>
    <property type="molecule type" value="Genomic_DNA"/>
</dbReference>
<dbReference type="GO" id="GO:0051082">
    <property type="term" value="F:unfolded protein binding"/>
    <property type="evidence" value="ECO:0007669"/>
    <property type="project" value="InterPro"/>
</dbReference>
<evidence type="ECO:0000259" key="8">
    <source>
        <dbReference type="PROSITE" id="PS50076"/>
    </source>
</evidence>
<dbReference type="PROSITE" id="PS00636">
    <property type="entry name" value="DNAJ_1"/>
    <property type="match status" value="1"/>
</dbReference>
<dbReference type="Gene3D" id="2.10.230.10">
    <property type="entry name" value="Heat shock protein DnaJ, cysteine-rich domain"/>
    <property type="match status" value="1"/>
</dbReference>
<feature type="domain" description="J" evidence="8">
    <location>
        <begin position="56"/>
        <end position="123"/>
    </location>
</feature>
<dbReference type="Proteomes" id="UP000324767">
    <property type="component" value="Unassembled WGS sequence"/>
</dbReference>
<evidence type="ECO:0000313" key="10">
    <source>
        <dbReference type="EMBL" id="KAA6408478.1"/>
    </source>
</evidence>
<dbReference type="SUPFAM" id="SSF49493">
    <property type="entry name" value="HSP40/DnaJ peptide-binding domain"/>
    <property type="match status" value="2"/>
</dbReference>
<evidence type="ECO:0000256" key="7">
    <source>
        <dbReference type="SAM" id="MobiDB-lite"/>
    </source>
</evidence>
<dbReference type="PRINTS" id="PR00625">
    <property type="entry name" value="JDOMAIN"/>
</dbReference>
<evidence type="ECO:0000256" key="4">
    <source>
        <dbReference type="ARBA" id="ARBA00022833"/>
    </source>
</evidence>
<dbReference type="PROSITE" id="PS51188">
    <property type="entry name" value="ZF_CR"/>
    <property type="match status" value="1"/>
</dbReference>
<accession>A0A5M8PHL9</accession>
<reference evidence="10 11" key="1">
    <citation type="submission" date="2019-09" db="EMBL/GenBank/DDBJ databases">
        <title>The hologenome of the rock-dwelling lichen Lasallia pustulata.</title>
        <authorList>
            <person name="Greshake Tzovaras B."/>
            <person name="Segers F."/>
            <person name="Bicker A."/>
            <person name="Dal Grande F."/>
            <person name="Otte J."/>
            <person name="Hankeln T."/>
            <person name="Schmitt I."/>
            <person name="Ebersberger I."/>
        </authorList>
    </citation>
    <scope>NUCLEOTIDE SEQUENCE [LARGE SCALE GENOMIC DNA]</scope>
    <source>
        <strain evidence="10">A1-1</strain>
    </source>
</reference>
<organism evidence="10 11">
    <name type="scientific">Lasallia pustulata</name>
    <dbReference type="NCBI Taxonomy" id="136370"/>
    <lineage>
        <taxon>Eukaryota</taxon>
        <taxon>Fungi</taxon>
        <taxon>Dikarya</taxon>
        <taxon>Ascomycota</taxon>
        <taxon>Pezizomycotina</taxon>
        <taxon>Lecanoromycetes</taxon>
        <taxon>OSLEUM clade</taxon>
        <taxon>Umbilicariomycetidae</taxon>
        <taxon>Umbilicariales</taxon>
        <taxon>Umbilicariaceae</taxon>
        <taxon>Lasallia</taxon>
    </lineage>
</organism>
<dbReference type="GO" id="GO:0006457">
    <property type="term" value="P:protein folding"/>
    <property type="evidence" value="ECO:0007669"/>
    <property type="project" value="InterPro"/>
</dbReference>
<dbReference type="CDD" id="cd06257">
    <property type="entry name" value="DnaJ"/>
    <property type="match status" value="1"/>
</dbReference>
<keyword evidence="3 6" id="KW-0863">Zinc-finger</keyword>
<dbReference type="Pfam" id="PF00226">
    <property type="entry name" value="DnaJ"/>
    <property type="match status" value="1"/>
</dbReference>
<evidence type="ECO:0000256" key="3">
    <source>
        <dbReference type="ARBA" id="ARBA00022771"/>
    </source>
</evidence>
<dbReference type="Gene3D" id="2.60.260.20">
    <property type="entry name" value="Urease metallochaperone UreE, N-terminal domain"/>
    <property type="match status" value="2"/>
</dbReference>
<dbReference type="FunFam" id="2.10.230.10:FF:000001">
    <property type="entry name" value="DnaJ subfamily A member 2"/>
    <property type="match status" value="1"/>
</dbReference>
<evidence type="ECO:0000256" key="2">
    <source>
        <dbReference type="ARBA" id="ARBA00022737"/>
    </source>
</evidence>
<dbReference type="InterPro" id="IPR018253">
    <property type="entry name" value="DnaJ_domain_CS"/>
</dbReference>
<keyword evidence="5" id="KW-0143">Chaperone</keyword>
<dbReference type="Gene3D" id="1.10.287.110">
    <property type="entry name" value="DnaJ domain"/>
    <property type="match status" value="1"/>
</dbReference>
<dbReference type="PANTHER" id="PTHR43888">
    <property type="entry name" value="DNAJ-LIKE-2, ISOFORM A-RELATED"/>
    <property type="match status" value="1"/>
</dbReference>
<dbReference type="FunFam" id="2.60.260.20:FF:000003">
    <property type="entry name" value="DnaJ subfamily A member 2"/>
    <property type="match status" value="1"/>
</dbReference>
<feature type="zinc finger region" description="CR-type" evidence="6">
    <location>
        <begin position="190"/>
        <end position="275"/>
    </location>
</feature>
<keyword evidence="4 6" id="KW-0862">Zinc</keyword>
<name>A0A5M8PHL9_9LECA</name>
<dbReference type="InterPro" id="IPR036410">
    <property type="entry name" value="HSP_DnaJ_Cys-rich_dom_sf"/>
</dbReference>
<sequence>MPPQPQPKTPLHLSCCPRTTPAHHKLLRQNFTVPFGRRNSTILNPFTMNGTTEEIDLYEILGVEKNASKSEIKKAYHKAALSSHPDKVAEEDRATAEMRFKSVGQAYDILYDDEKRPHYDTYGMSAFNPRGGGGMGSYGADLDDMLQQMFGMGVGEMPPGFGGGPGSRKPRKGGDEEQNYQVTLEELYKGKTAKFASTKNVVCSHCKGTGGKENAKPKQCGSCQGKGSKVGLRYVGTGIMAPEEVLCSACNGSGKVYKEKERCKRCKGARVTEAKKVLELRIPPGSKQGDRIVLEGEADQIPDQQPGDLVFNLVEIEHGTFRRAGADLSAQMDITLAEALCGFSRVVIKHLDGRGIKLNHRQSKGLVLKPGKVIKLAGEGMPHKKSDMKGDLYLVVHVIFPEDGWLQDDSIVTKLQEILPKSESSISADSVDEVEYDKTATLDDFGAGDDSQGGAWVDEDDEEGGQPQCAQQ</sequence>
<feature type="region of interest" description="Disordered" evidence="7">
    <location>
        <begin position="439"/>
        <end position="472"/>
    </location>
</feature>
<feature type="region of interest" description="Disordered" evidence="7">
    <location>
        <begin position="157"/>
        <end position="176"/>
    </location>
</feature>
<protein>
    <submittedName>
        <fullName evidence="10">Putative chaperone dnaJ</fullName>
    </submittedName>
</protein>
<gene>
    <name evidence="10" type="ORF">FRX48_07560</name>
</gene>
<dbReference type="InterPro" id="IPR001305">
    <property type="entry name" value="HSP_DnaJ_Cys-rich_dom"/>
</dbReference>
<comment type="caution">
    <text evidence="10">The sequence shown here is derived from an EMBL/GenBank/DDBJ whole genome shotgun (WGS) entry which is preliminary data.</text>
</comment>
<evidence type="ECO:0000259" key="9">
    <source>
        <dbReference type="PROSITE" id="PS51188"/>
    </source>
</evidence>
<dbReference type="Pfam" id="PF00684">
    <property type="entry name" value="DnaJ_CXXCXGXG"/>
    <property type="match status" value="1"/>
</dbReference>
<keyword evidence="2" id="KW-0677">Repeat</keyword>
<dbReference type="InterPro" id="IPR001623">
    <property type="entry name" value="DnaJ_domain"/>
</dbReference>
<dbReference type="SMART" id="SM00271">
    <property type="entry name" value="DnaJ"/>
    <property type="match status" value="1"/>
</dbReference>
<dbReference type="AlphaFoldDB" id="A0A5M8PHL9"/>
<dbReference type="GO" id="GO:0030544">
    <property type="term" value="F:Hsp70 protein binding"/>
    <property type="evidence" value="ECO:0007669"/>
    <property type="project" value="InterPro"/>
</dbReference>
<dbReference type="InterPro" id="IPR002939">
    <property type="entry name" value="DnaJ_C"/>
</dbReference>
<evidence type="ECO:0000313" key="11">
    <source>
        <dbReference type="Proteomes" id="UP000324767"/>
    </source>
</evidence>
<dbReference type="InterPro" id="IPR008971">
    <property type="entry name" value="HSP40/DnaJ_pept-bd"/>
</dbReference>
<dbReference type="InterPro" id="IPR036869">
    <property type="entry name" value="J_dom_sf"/>
</dbReference>